<gene>
    <name evidence="4" type="ORF">EVJ58_g5803</name>
</gene>
<feature type="region of interest" description="Disordered" evidence="1">
    <location>
        <begin position="181"/>
        <end position="200"/>
    </location>
</feature>
<dbReference type="GO" id="GO:0003857">
    <property type="term" value="F:(3S)-3-hydroxyacyl-CoA dehydrogenase (NAD+) activity"/>
    <property type="evidence" value="ECO:0007669"/>
    <property type="project" value="TreeGrafter"/>
</dbReference>
<proteinExistence type="predicted"/>
<dbReference type="PANTHER" id="PTHR13078">
    <property type="entry name" value="PEROXISOMAL MULTIFUNCTIONAL ENZYME TYPE 2-RELATED"/>
    <property type="match status" value="1"/>
</dbReference>
<evidence type="ECO:0000259" key="2">
    <source>
        <dbReference type="Pfam" id="PF01575"/>
    </source>
</evidence>
<reference evidence="4 5" key="1">
    <citation type="submission" date="2019-01" db="EMBL/GenBank/DDBJ databases">
        <title>Genome sequencing of the rare red list fungi Fomitopsis rosea.</title>
        <authorList>
            <person name="Buettner E."/>
            <person name="Kellner H."/>
        </authorList>
    </citation>
    <scope>NUCLEOTIDE SEQUENCE [LARGE SCALE GENOMIC DNA]</scope>
    <source>
        <strain evidence="4 5">DSM 105464</strain>
    </source>
</reference>
<dbReference type="Pfam" id="PF01575">
    <property type="entry name" value="MaoC_dehydratas"/>
    <property type="match status" value="1"/>
</dbReference>
<dbReference type="GO" id="GO:0004300">
    <property type="term" value="F:enoyl-CoA hydratase activity"/>
    <property type="evidence" value="ECO:0007669"/>
    <property type="project" value="TreeGrafter"/>
</dbReference>
<dbReference type="GO" id="GO:0044594">
    <property type="term" value="F:17-beta-hydroxysteroid dehydrogenase (NAD+) activity"/>
    <property type="evidence" value="ECO:0007669"/>
    <property type="project" value="TreeGrafter"/>
</dbReference>
<dbReference type="InterPro" id="IPR002539">
    <property type="entry name" value="MaoC-like_dom"/>
</dbReference>
<dbReference type="GO" id="GO:0006635">
    <property type="term" value="P:fatty acid beta-oxidation"/>
    <property type="evidence" value="ECO:0007669"/>
    <property type="project" value="TreeGrafter"/>
</dbReference>
<dbReference type="Proteomes" id="UP000298390">
    <property type="component" value="Unassembled WGS sequence"/>
</dbReference>
<accession>A0A4Y9YA77</accession>
<dbReference type="InterPro" id="IPR029069">
    <property type="entry name" value="HotDog_dom_sf"/>
</dbReference>
<dbReference type="PANTHER" id="PTHR13078:SF57">
    <property type="entry name" value="DEHYDRATASE, PUTATIVE (AFU_ORTHOLOGUE AFUA_5G00640)-RELATED"/>
    <property type="match status" value="1"/>
</dbReference>
<evidence type="ECO:0000256" key="1">
    <source>
        <dbReference type="SAM" id="MobiDB-lite"/>
    </source>
</evidence>
<dbReference type="InterPro" id="IPR054357">
    <property type="entry name" value="MFE-2_N"/>
</dbReference>
<dbReference type="EMBL" id="SEKV01000305">
    <property type="protein sequence ID" value="TFY59404.1"/>
    <property type="molecule type" value="Genomic_DNA"/>
</dbReference>
<name>A0A4Y9YA77_9APHY</name>
<sequence length="330" mass="35568">MSGVDLAKAVGYQQEDKPVAWNQRDLLVYAVGIGAKKDDFSLVNELDKAWAPFPTYPVVLGFKGTTQDVVDFRQLMAGGKLTPGLPKLNPDRVVHASQSIEILKPLPAVSGPGWKLKKRNTGVTENKTGLLVEEETILVDPQGTPYAKLYVRFCLLLTRPDADLAQSAAFNLGARPTGTNFSKRIAGPPQAKPVPKDRKPDWVIRDQTTPEQAVLYRLSGDYNMLHIDPSIGQASGFGGVILHGLATYGFAARALVSAIGGNDPRSLRFYAVRFTAPVKPGDPLETSVWEVGPGPDGTTEVTFVTKNVTTGKVCLGAGVAYIKKLEKGKL</sequence>
<organism evidence="4 5">
    <name type="scientific">Rhodofomes roseus</name>
    <dbReference type="NCBI Taxonomy" id="34475"/>
    <lineage>
        <taxon>Eukaryota</taxon>
        <taxon>Fungi</taxon>
        <taxon>Dikarya</taxon>
        <taxon>Basidiomycota</taxon>
        <taxon>Agaricomycotina</taxon>
        <taxon>Agaricomycetes</taxon>
        <taxon>Polyporales</taxon>
        <taxon>Rhodofomes</taxon>
    </lineage>
</organism>
<feature type="domain" description="Peroxisomal multifunctional enzyme type 2-like N-terminal" evidence="3">
    <location>
        <begin position="21"/>
        <end position="109"/>
    </location>
</feature>
<dbReference type="STRING" id="34475.A0A4Y9YA77"/>
<dbReference type="Gene3D" id="3.10.129.10">
    <property type="entry name" value="Hotdog Thioesterase"/>
    <property type="match status" value="2"/>
</dbReference>
<dbReference type="AlphaFoldDB" id="A0A4Y9YA77"/>
<evidence type="ECO:0000313" key="4">
    <source>
        <dbReference type="EMBL" id="TFY59404.1"/>
    </source>
</evidence>
<dbReference type="GO" id="GO:0005777">
    <property type="term" value="C:peroxisome"/>
    <property type="evidence" value="ECO:0007669"/>
    <property type="project" value="TreeGrafter"/>
</dbReference>
<evidence type="ECO:0000313" key="5">
    <source>
        <dbReference type="Proteomes" id="UP000298390"/>
    </source>
</evidence>
<feature type="domain" description="MaoC-like" evidence="2">
    <location>
        <begin position="197"/>
        <end position="309"/>
    </location>
</feature>
<comment type="caution">
    <text evidence="4">The sequence shown here is derived from an EMBL/GenBank/DDBJ whole genome shotgun (WGS) entry which is preliminary data.</text>
</comment>
<dbReference type="SUPFAM" id="SSF54637">
    <property type="entry name" value="Thioesterase/thiol ester dehydrase-isomerase"/>
    <property type="match status" value="2"/>
</dbReference>
<dbReference type="CDD" id="cd03448">
    <property type="entry name" value="HDE_HSD"/>
    <property type="match status" value="1"/>
</dbReference>
<evidence type="ECO:0000259" key="3">
    <source>
        <dbReference type="Pfam" id="PF22622"/>
    </source>
</evidence>
<protein>
    <submittedName>
        <fullName evidence="4">Uncharacterized protein</fullName>
    </submittedName>
</protein>
<dbReference type="Pfam" id="PF22622">
    <property type="entry name" value="MFE-2_hydrat-2_N"/>
    <property type="match status" value="1"/>
</dbReference>